<evidence type="ECO:0000259" key="4">
    <source>
        <dbReference type="PROSITE" id="PS50893"/>
    </source>
</evidence>
<dbReference type="PANTHER" id="PTHR19211:SF14">
    <property type="entry name" value="ATP-BINDING CASSETTE SUB-FAMILY F MEMBER 1"/>
    <property type="match status" value="1"/>
</dbReference>
<dbReference type="InterPro" id="IPR027417">
    <property type="entry name" value="P-loop_NTPase"/>
</dbReference>
<dbReference type="PROSITE" id="PS00211">
    <property type="entry name" value="ABC_TRANSPORTER_1"/>
    <property type="match status" value="1"/>
</dbReference>
<dbReference type="InterPro" id="IPR003593">
    <property type="entry name" value="AAA+_ATPase"/>
</dbReference>
<keyword evidence="2" id="KW-0547">Nucleotide-binding</keyword>
<dbReference type="SMART" id="SM00382">
    <property type="entry name" value="AAA"/>
    <property type="match status" value="2"/>
</dbReference>
<feature type="domain" description="ABC transporter" evidence="4">
    <location>
        <begin position="15"/>
        <end position="266"/>
    </location>
</feature>
<dbReference type="Proteomes" id="UP000242444">
    <property type="component" value="Unassembled WGS sequence"/>
</dbReference>
<organism evidence="5 6">
    <name type="scientific">Amycolatopsis antarctica</name>
    <dbReference type="NCBI Taxonomy" id="1854586"/>
    <lineage>
        <taxon>Bacteria</taxon>
        <taxon>Bacillati</taxon>
        <taxon>Actinomycetota</taxon>
        <taxon>Actinomycetes</taxon>
        <taxon>Pseudonocardiales</taxon>
        <taxon>Pseudonocardiaceae</taxon>
        <taxon>Amycolatopsis</taxon>
    </lineage>
</organism>
<evidence type="ECO:0000313" key="6">
    <source>
        <dbReference type="Proteomes" id="UP000242444"/>
    </source>
</evidence>
<evidence type="ECO:0000313" key="5">
    <source>
        <dbReference type="EMBL" id="OZM71778.1"/>
    </source>
</evidence>
<dbReference type="CDD" id="cd03221">
    <property type="entry name" value="ABCF_EF-3"/>
    <property type="match status" value="1"/>
</dbReference>
<dbReference type="EMBL" id="NKYE01000011">
    <property type="protein sequence ID" value="OZM71778.1"/>
    <property type="molecule type" value="Genomic_DNA"/>
</dbReference>
<dbReference type="PROSITE" id="PS50893">
    <property type="entry name" value="ABC_TRANSPORTER_2"/>
    <property type="match status" value="2"/>
</dbReference>
<dbReference type="OrthoDB" id="3169603at2"/>
<feature type="domain" description="ABC transporter" evidence="4">
    <location>
        <begin position="346"/>
        <end position="541"/>
    </location>
</feature>
<protein>
    <submittedName>
        <fullName evidence="5">ABC transporter</fullName>
    </submittedName>
</protein>
<dbReference type="FunFam" id="3.40.50.300:FF:000011">
    <property type="entry name" value="Putative ABC transporter ATP-binding component"/>
    <property type="match status" value="1"/>
</dbReference>
<dbReference type="GO" id="GO:0016887">
    <property type="term" value="F:ATP hydrolysis activity"/>
    <property type="evidence" value="ECO:0007669"/>
    <property type="project" value="InterPro"/>
</dbReference>
<keyword evidence="6" id="KW-1185">Reference proteome</keyword>
<dbReference type="AlphaFoldDB" id="A0A263D0Y0"/>
<dbReference type="RefSeq" id="WP_094864061.1">
    <property type="nucleotide sequence ID" value="NZ_NKYE01000011.1"/>
</dbReference>
<reference evidence="5 6" key="1">
    <citation type="submission" date="2017-07" db="EMBL/GenBank/DDBJ databases">
        <title>Amycolatopsis antarcticus sp. nov., isolated from the surface of an Antarcticus brown macroalga.</title>
        <authorList>
            <person name="Wang J."/>
            <person name="Leiva S."/>
            <person name="Huang J."/>
            <person name="Huang Y."/>
        </authorList>
    </citation>
    <scope>NUCLEOTIDE SEQUENCE [LARGE SCALE GENOMIC DNA]</scope>
    <source>
        <strain evidence="5 6">AU-G6</strain>
    </source>
</reference>
<evidence type="ECO:0000256" key="2">
    <source>
        <dbReference type="ARBA" id="ARBA00022741"/>
    </source>
</evidence>
<dbReference type="InterPro" id="IPR003439">
    <property type="entry name" value="ABC_transporter-like_ATP-bd"/>
</dbReference>
<evidence type="ECO:0000256" key="1">
    <source>
        <dbReference type="ARBA" id="ARBA00022737"/>
    </source>
</evidence>
<dbReference type="SUPFAM" id="SSF52540">
    <property type="entry name" value="P-loop containing nucleoside triphosphate hydrolases"/>
    <property type="match status" value="2"/>
</dbReference>
<keyword evidence="1" id="KW-0677">Repeat</keyword>
<dbReference type="InParanoid" id="A0A263D0Y0"/>
<keyword evidence="3" id="KW-0067">ATP-binding</keyword>
<proteinExistence type="predicted"/>
<comment type="caution">
    <text evidence="5">The sequence shown here is derived from an EMBL/GenBank/DDBJ whole genome shotgun (WGS) entry which is preliminary data.</text>
</comment>
<evidence type="ECO:0000256" key="3">
    <source>
        <dbReference type="ARBA" id="ARBA00022840"/>
    </source>
</evidence>
<dbReference type="PANTHER" id="PTHR19211">
    <property type="entry name" value="ATP-BINDING TRANSPORT PROTEIN-RELATED"/>
    <property type="match status" value="1"/>
</dbReference>
<dbReference type="InterPro" id="IPR017871">
    <property type="entry name" value="ABC_transporter-like_CS"/>
</dbReference>
<dbReference type="GO" id="GO:0005524">
    <property type="term" value="F:ATP binding"/>
    <property type="evidence" value="ECO:0007669"/>
    <property type="project" value="UniProtKB-KW"/>
</dbReference>
<accession>A0A263D0Y0</accession>
<dbReference type="Gene3D" id="3.40.50.300">
    <property type="entry name" value="P-loop containing nucleotide triphosphate hydrolases"/>
    <property type="match status" value="2"/>
</dbReference>
<dbReference type="Pfam" id="PF00005">
    <property type="entry name" value="ABC_tran"/>
    <property type="match status" value="2"/>
</dbReference>
<sequence>MSRSVTLPARARAHLAASGLYLARGGRAVLRGVDLTVSPGVRLGVVGENGRGKTTLLRALAGTLPPDAGAVRRAGTIGVADQELPVPAGRTVGDLVALELADARAALRELDASVAALAEESPEAADRYAGALAAAESLDAWDADRRVDVALAGLGAVTDRERPLATLSVGQRHRVRLACLLGARHDLLLLDEPTNHLDTHGLDYLTAGLRAHPGGVVLVSHDRALLADVVTAVLDLDPTRDGRPRTYGGGWSGFRDGRRAERDRWVADHAEQERKRERLAEDLAAARDRLSTGWRPEKGTGKHTRATRAPALVRSVHRREEDLRAAAVGVPEPPARLEMPRLPAIAAGVTILRAEGVMLDGRLGRACSVSLRPGERLVVTGGNGSGKSTLLDLLAGGQAPSEGAVHRARRARIALLAQESTAPSGRSAAQVYESAIARLVSTGALAAGEVVALGRLGLLSGADAARPVTELSVGQRRRLDLAVLLGSRPHAVLLDEPTNHLSPALVDELTEALDATDAAVVIATHDRQLLRETGSWPRLRL</sequence>
<name>A0A263D0Y0_9PSEU</name>
<dbReference type="InterPro" id="IPR050611">
    <property type="entry name" value="ABCF"/>
</dbReference>
<gene>
    <name evidence="5" type="ORF">CFN78_18285</name>
</gene>